<reference evidence="6 7" key="1">
    <citation type="journal article" date="2013" name="Genome Announc.">
        <title>Draft genome sequences for three mercury-methylating, sulfate-reducing bacteria.</title>
        <authorList>
            <person name="Brown S.D."/>
            <person name="Hurt R.A.Jr."/>
            <person name="Gilmour C.C."/>
            <person name="Elias D.A."/>
        </authorList>
    </citation>
    <scope>NUCLEOTIDE SEQUENCE [LARGE SCALE GENOMIC DNA]</scope>
    <source>
        <strain evidence="6 7">DSM 16529</strain>
    </source>
</reference>
<dbReference type="Pfam" id="PF01168">
    <property type="entry name" value="Ala_racemase_N"/>
    <property type="match status" value="1"/>
</dbReference>
<accession>S7TD72</accession>
<keyword evidence="1 2" id="KW-0663">Pyridoxal phosphate</keyword>
<name>S7TD72_9BACT</name>
<feature type="domain" description="Alanine racemase N-terminal" evidence="5">
    <location>
        <begin position="14"/>
        <end position="233"/>
    </location>
</feature>
<comment type="function">
    <text evidence="2">Pyridoxal 5'-phosphate (PLP)-binding protein, which is involved in PLP homeostasis.</text>
</comment>
<sequence length="236" mass="25524">MQARESEPVTRLLAVREEIAQAARRAGRDPGDVRLVAVSKTHDAEAVRELAQAGQRDFGESYMQEALAKQAALRDVEGLRWHFIGGLQTNKARFVVGAFHLVHSVDSLKLAQALHKRAVAAQTVQNVLVQVNLAGEAQKRGTGVCAAEDLAREVVGLAGLRLSGLMVMPPFADDPEASRPFFRALRELRDSLSKELGVPLPELSMGMTGDFVQAVEEGATLVRVGTRIFGERPAPA</sequence>
<evidence type="ECO:0000256" key="4">
    <source>
        <dbReference type="RuleBase" id="RU004514"/>
    </source>
</evidence>
<dbReference type="PATRIC" id="fig|1121439.3.peg.1198"/>
<gene>
    <name evidence="6" type="ORF">dsat_2792</name>
</gene>
<dbReference type="CDD" id="cd00635">
    <property type="entry name" value="PLPDE_III_YBL036c_like"/>
    <property type="match status" value="1"/>
</dbReference>
<evidence type="ECO:0000313" key="7">
    <source>
        <dbReference type="Proteomes" id="UP000014975"/>
    </source>
</evidence>
<protein>
    <recommendedName>
        <fullName evidence="2">Pyridoxal phosphate homeostasis protein</fullName>
        <shortName evidence="2">PLP homeostasis protein</shortName>
    </recommendedName>
</protein>
<dbReference type="HAMAP" id="MF_02087">
    <property type="entry name" value="PLP_homeostasis"/>
    <property type="match status" value="1"/>
</dbReference>
<evidence type="ECO:0000256" key="1">
    <source>
        <dbReference type="ARBA" id="ARBA00022898"/>
    </source>
</evidence>
<dbReference type="RefSeq" id="WP_020886676.1">
    <property type="nucleotide sequence ID" value="NZ_ATHI01000010.1"/>
</dbReference>
<dbReference type="FunFam" id="3.20.20.10:FF:000018">
    <property type="entry name" value="Pyridoxal phosphate homeostasis protein"/>
    <property type="match status" value="1"/>
</dbReference>
<dbReference type="PIRSF" id="PIRSF004848">
    <property type="entry name" value="YBL036c_PLPDEIII"/>
    <property type="match status" value="1"/>
</dbReference>
<dbReference type="EMBL" id="ATHI01000010">
    <property type="protein sequence ID" value="EPR34510.1"/>
    <property type="molecule type" value="Genomic_DNA"/>
</dbReference>
<dbReference type="InterPro" id="IPR001608">
    <property type="entry name" value="Ala_racemase_N"/>
</dbReference>
<dbReference type="Proteomes" id="UP000014975">
    <property type="component" value="Unassembled WGS sequence"/>
</dbReference>
<evidence type="ECO:0000259" key="5">
    <source>
        <dbReference type="Pfam" id="PF01168"/>
    </source>
</evidence>
<organism evidence="6 7">
    <name type="scientific">Alkalidesulfovibrio alkalitolerans DSM 16529</name>
    <dbReference type="NCBI Taxonomy" id="1121439"/>
    <lineage>
        <taxon>Bacteria</taxon>
        <taxon>Pseudomonadati</taxon>
        <taxon>Thermodesulfobacteriota</taxon>
        <taxon>Desulfovibrionia</taxon>
        <taxon>Desulfovibrionales</taxon>
        <taxon>Desulfovibrionaceae</taxon>
        <taxon>Alkalidesulfovibrio</taxon>
    </lineage>
</organism>
<evidence type="ECO:0000256" key="3">
    <source>
        <dbReference type="PIRSR" id="PIRSR004848-1"/>
    </source>
</evidence>
<dbReference type="AlphaFoldDB" id="S7TD72"/>
<dbReference type="NCBIfam" id="TIGR00044">
    <property type="entry name" value="YggS family pyridoxal phosphate-dependent enzyme"/>
    <property type="match status" value="1"/>
</dbReference>
<feature type="modified residue" description="N6-(pyridoxal phosphate)lysine" evidence="2 3">
    <location>
        <position position="40"/>
    </location>
</feature>
<dbReference type="eggNOG" id="COG0325">
    <property type="taxonomic scope" value="Bacteria"/>
</dbReference>
<keyword evidence="7" id="KW-1185">Reference proteome</keyword>
<dbReference type="PROSITE" id="PS01211">
    <property type="entry name" value="UPF0001"/>
    <property type="match status" value="1"/>
</dbReference>
<dbReference type="STRING" id="1121439.dsat_2792"/>
<comment type="cofactor">
    <cofactor evidence="3">
        <name>pyridoxal 5'-phosphate</name>
        <dbReference type="ChEBI" id="CHEBI:597326"/>
    </cofactor>
</comment>
<comment type="similarity">
    <text evidence="2 4">Belongs to the pyridoxal phosphate-binding protein YggS/PROSC family.</text>
</comment>
<dbReference type="PANTHER" id="PTHR10146">
    <property type="entry name" value="PROLINE SYNTHETASE CO-TRANSCRIBED BACTERIAL HOMOLOG PROTEIN"/>
    <property type="match status" value="1"/>
</dbReference>
<comment type="caution">
    <text evidence="6">The sequence shown here is derived from an EMBL/GenBank/DDBJ whole genome shotgun (WGS) entry which is preliminary data.</text>
</comment>
<evidence type="ECO:0000313" key="6">
    <source>
        <dbReference type="EMBL" id="EPR34510.1"/>
    </source>
</evidence>
<dbReference type="InterPro" id="IPR029066">
    <property type="entry name" value="PLP-binding_barrel"/>
</dbReference>
<dbReference type="OrthoDB" id="9804072at2"/>
<dbReference type="InterPro" id="IPR011078">
    <property type="entry name" value="PyrdxlP_homeostasis"/>
</dbReference>
<dbReference type="SUPFAM" id="SSF51419">
    <property type="entry name" value="PLP-binding barrel"/>
    <property type="match status" value="1"/>
</dbReference>
<dbReference type="GO" id="GO:0030170">
    <property type="term" value="F:pyridoxal phosphate binding"/>
    <property type="evidence" value="ECO:0007669"/>
    <property type="project" value="UniProtKB-UniRule"/>
</dbReference>
<proteinExistence type="inferred from homology"/>
<dbReference type="Gene3D" id="3.20.20.10">
    <property type="entry name" value="Alanine racemase"/>
    <property type="match status" value="1"/>
</dbReference>
<evidence type="ECO:0000256" key="2">
    <source>
        <dbReference type="HAMAP-Rule" id="MF_02087"/>
    </source>
</evidence>
<dbReference type="PANTHER" id="PTHR10146:SF14">
    <property type="entry name" value="PYRIDOXAL PHOSPHATE HOMEOSTASIS PROTEIN"/>
    <property type="match status" value="1"/>
</dbReference>